<gene>
    <name evidence="2" type="ORF">NIES267_43600</name>
</gene>
<reference evidence="2 3" key="1">
    <citation type="submission" date="2017-06" db="EMBL/GenBank/DDBJ databases">
        <title>Genome sequencing of cyanobaciteial culture collection at National Institute for Environmental Studies (NIES).</title>
        <authorList>
            <person name="Hirose Y."/>
            <person name="Shimura Y."/>
            <person name="Fujisawa T."/>
            <person name="Nakamura Y."/>
            <person name="Kawachi M."/>
        </authorList>
    </citation>
    <scope>NUCLEOTIDE SEQUENCE [LARGE SCALE GENOMIC DNA]</scope>
    <source>
        <strain evidence="2 3">NIES-267</strain>
    </source>
</reference>
<evidence type="ECO:0000313" key="2">
    <source>
        <dbReference type="EMBL" id="BAY84862.1"/>
    </source>
</evidence>
<evidence type="ECO:0000313" key="3">
    <source>
        <dbReference type="Proteomes" id="UP000218418"/>
    </source>
</evidence>
<evidence type="ECO:0000256" key="1">
    <source>
        <dbReference type="SAM" id="MobiDB-lite"/>
    </source>
</evidence>
<name>A0A1Z4LUD9_9CYAN</name>
<dbReference type="Proteomes" id="UP000218418">
    <property type="component" value="Chromosome"/>
</dbReference>
<dbReference type="OrthoDB" id="461760at2"/>
<dbReference type="AlphaFoldDB" id="A0A1Z4LUD9"/>
<feature type="region of interest" description="Disordered" evidence="1">
    <location>
        <begin position="33"/>
        <end position="52"/>
    </location>
</feature>
<protein>
    <recommendedName>
        <fullName evidence="4">PatU</fullName>
    </recommendedName>
</protein>
<proteinExistence type="predicted"/>
<evidence type="ECO:0008006" key="4">
    <source>
        <dbReference type="Google" id="ProtNLM"/>
    </source>
</evidence>
<accession>A0A1Z4LUD9</accession>
<sequence length="327" mass="36200">MNSDTESLQNQLLAWLLAEDATTEEDFLVESKEINGANSNSANTASTSGASESEDKLYPFQLGEIPAVQTRFQAVLKRRLQNQVQDNPPLFPWETQLVDYPDYIDNSSMSWVPAWVWAAQQSKLSLPMSMPEKVFQQLLTRCQELLTFPVPLGAKLVGAVESLFPNEPQALNDLAGMVLRSPYRSADTLEKSKTVEGSFSDLQPRQQMALSLLAAKQLLENLTLTVDATQEVVEKQWLTDVGNVTLRVKYNQAAEKLYCEAQLPLKGSLKLGKGVCCVFAESSESGFVSLELNSVQQGTTYTLAVELQDMDTQPLTFAIVPTNSSEY</sequence>
<feature type="compositionally biased region" description="Low complexity" evidence="1">
    <location>
        <begin position="35"/>
        <end position="51"/>
    </location>
</feature>
<dbReference type="EMBL" id="AP018227">
    <property type="protein sequence ID" value="BAY84862.1"/>
    <property type="molecule type" value="Genomic_DNA"/>
</dbReference>
<keyword evidence="3" id="KW-1185">Reference proteome</keyword>
<organism evidence="2 3">
    <name type="scientific">Calothrix parasitica NIES-267</name>
    <dbReference type="NCBI Taxonomy" id="1973488"/>
    <lineage>
        <taxon>Bacteria</taxon>
        <taxon>Bacillati</taxon>
        <taxon>Cyanobacteriota</taxon>
        <taxon>Cyanophyceae</taxon>
        <taxon>Nostocales</taxon>
        <taxon>Calotrichaceae</taxon>
        <taxon>Calothrix</taxon>
    </lineage>
</organism>